<evidence type="ECO:0008006" key="4">
    <source>
        <dbReference type="Google" id="ProtNLM"/>
    </source>
</evidence>
<dbReference type="AlphaFoldDB" id="A0AA85J296"/>
<reference evidence="3" key="2">
    <citation type="submission" date="2023-11" db="UniProtKB">
        <authorList>
            <consortium name="WormBaseParasite"/>
        </authorList>
    </citation>
    <scope>IDENTIFICATION</scope>
</reference>
<feature type="region of interest" description="Disordered" evidence="1">
    <location>
        <begin position="57"/>
        <end position="108"/>
    </location>
</feature>
<organism evidence="2 3">
    <name type="scientific">Trichobilharzia regenti</name>
    <name type="common">Nasal bird schistosome</name>
    <dbReference type="NCBI Taxonomy" id="157069"/>
    <lineage>
        <taxon>Eukaryota</taxon>
        <taxon>Metazoa</taxon>
        <taxon>Spiralia</taxon>
        <taxon>Lophotrochozoa</taxon>
        <taxon>Platyhelminthes</taxon>
        <taxon>Trematoda</taxon>
        <taxon>Digenea</taxon>
        <taxon>Strigeidida</taxon>
        <taxon>Schistosomatoidea</taxon>
        <taxon>Schistosomatidae</taxon>
        <taxon>Trichobilharzia</taxon>
    </lineage>
</organism>
<proteinExistence type="predicted"/>
<protein>
    <recommendedName>
        <fullName evidence="4">DUF4806 domain-containing protein</fullName>
    </recommendedName>
</protein>
<evidence type="ECO:0000256" key="1">
    <source>
        <dbReference type="SAM" id="MobiDB-lite"/>
    </source>
</evidence>
<accession>A0AA85J296</accession>
<sequence length="421" mass="47535">MDTESEVSRSVSDGNHPIRHILFEKETCHRSTIYRRNKRLKLQLLGDLAKRITPDHRIGAGECPLDPTPSSTENMHADMKKTPPSDTFDAAASGDKSSRNNTNERNSKANLEATVIKIMMTTNTSIADGEKIMRLFKRHLPNLPTNIRKLLKISESCPSTAIAKDVADHSLRDAFSALPYKSHLYENKGRVRSATTSTPIISPKDVGAPQDCSNSYKNLEAAVKTLCESNIKMVQCIDSMLTIINQRTIGDYEHDVVKLPIKSLAVLQIFDSKLKHRQYFEQIMCQLSFKVQNDAMRSTRRLLSTILDKSLARMMTYKGTSNKIGVCNYSFFQIIIGMLTLNKQDLVYTNHTCLDVIIRKQLGLGRNEKETLDAIVKATKNWCHDQRLRKKRITYQKRCASTSVNLVVPANHCPLSPQNNL</sequence>
<dbReference type="WBParaSite" id="TREG1_120800.5">
    <property type="protein sequence ID" value="TREG1_120800.5"/>
    <property type="gene ID" value="TREG1_120800"/>
</dbReference>
<name>A0AA85J296_TRIRE</name>
<dbReference type="Proteomes" id="UP000050795">
    <property type="component" value="Unassembled WGS sequence"/>
</dbReference>
<keyword evidence="2" id="KW-1185">Reference proteome</keyword>
<evidence type="ECO:0000313" key="3">
    <source>
        <dbReference type="WBParaSite" id="TREG1_120800.5"/>
    </source>
</evidence>
<evidence type="ECO:0000313" key="2">
    <source>
        <dbReference type="Proteomes" id="UP000050795"/>
    </source>
</evidence>
<reference evidence="2" key="1">
    <citation type="submission" date="2022-06" db="EMBL/GenBank/DDBJ databases">
        <authorList>
            <person name="Berger JAMES D."/>
            <person name="Berger JAMES D."/>
        </authorList>
    </citation>
    <scope>NUCLEOTIDE SEQUENCE [LARGE SCALE GENOMIC DNA]</scope>
</reference>